<dbReference type="AlphaFoldDB" id="X8JJT3"/>
<comment type="caution">
    <text evidence="8">The sequence shown here is derived from an EMBL/GenBank/DDBJ whole genome shotgun (WGS) entry which is preliminary data.</text>
</comment>
<evidence type="ECO:0000313" key="8">
    <source>
        <dbReference type="EMBL" id="EUC63208.1"/>
    </source>
</evidence>
<evidence type="ECO:0000256" key="4">
    <source>
        <dbReference type="ARBA" id="ARBA00023242"/>
    </source>
</evidence>
<evidence type="ECO:0000256" key="1">
    <source>
        <dbReference type="ARBA" id="ARBA00004123"/>
    </source>
</evidence>
<comment type="similarity">
    <text evidence="2 5">Belongs to the ORC2 family.</text>
</comment>
<organism evidence="8 9">
    <name type="scientific">Rhizoctonia solani AG-3 Rhs1AP</name>
    <dbReference type="NCBI Taxonomy" id="1086054"/>
    <lineage>
        <taxon>Eukaryota</taxon>
        <taxon>Fungi</taxon>
        <taxon>Dikarya</taxon>
        <taxon>Basidiomycota</taxon>
        <taxon>Agaricomycotina</taxon>
        <taxon>Agaricomycetes</taxon>
        <taxon>Cantharellales</taxon>
        <taxon>Ceratobasidiaceae</taxon>
        <taxon>Rhizoctonia</taxon>
    </lineage>
</organism>
<comment type="subunit">
    <text evidence="5">Component of the origin recognition complex (ORC).</text>
</comment>
<dbReference type="Pfam" id="PF24882">
    <property type="entry name" value="WHD_ORC2"/>
    <property type="match status" value="1"/>
</dbReference>
<comment type="subcellular location">
    <subcellularLocation>
        <location evidence="1 5">Nucleus</location>
    </subcellularLocation>
</comment>
<evidence type="ECO:0000256" key="3">
    <source>
        <dbReference type="ARBA" id="ARBA00022705"/>
    </source>
</evidence>
<dbReference type="Pfam" id="PF04084">
    <property type="entry name" value="RecA-like_ORC2"/>
    <property type="match status" value="1"/>
</dbReference>
<dbReference type="PANTHER" id="PTHR14052">
    <property type="entry name" value="ORIGIN RECOGNITION COMPLEX SUBUNIT 2"/>
    <property type="match status" value="1"/>
</dbReference>
<dbReference type="Proteomes" id="UP000030108">
    <property type="component" value="Unassembled WGS sequence"/>
</dbReference>
<evidence type="ECO:0000259" key="6">
    <source>
        <dbReference type="Pfam" id="PF04084"/>
    </source>
</evidence>
<sequence length="381" mass="40872">MASKTAPFDLYFHHHAKSARSSDTLFSLSSHPLTLPLPTPPIKHATERARLASESRALFPHWLDELLEGFNLLFYGVGSKRALLNELASEYLSAEGHVVVVNGYLPTVGPADILSSLEQIPGVLDADLVGSGAEARAHRIASSTDETIFLVVHNIDAGQLRTARAQRVLSILASAEHVHLVGTVDHVNSALLFPRDQALGRKAHLGVLGSDQAADGTRGFKSWAWLWHDLTTFEPYTAELASRDLTVPPSTTTASATAAPTLTAAEVTPSAAQHVFASVTTKAQKVFFMLGQRQLRSLDEEGVVRTPASGMQKYAVPYDVLLGEARDEFVAANDAALRGLLGEFRDHGMVVSGEAETGGGEALWIPASQDVLKTILGYLGK</sequence>
<dbReference type="GO" id="GO:0003688">
    <property type="term" value="F:DNA replication origin binding"/>
    <property type="evidence" value="ECO:0007669"/>
    <property type="project" value="UniProtKB-UniRule"/>
</dbReference>
<protein>
    <recommendedName>
        <fullName evidence="5">Origin recognition complex subunit 2</fullName>
    </recommendedName>
</protein>
<dbReference type="InterPro" id="IPR056773">
    <property type="entry name" value="WHD_ORC2"/>
</dbReference>
<proteinExistence type="inferred from homology"/>
<dbReference type="InterPro" id="IPR056772">
    <property type="entry name" value="RecA-like_ORC2"/>
</dbReference>
<evidence type="ECO:0000259" key="7">
    <source>
        <dbReference type="Pfam" id="PF24882"/>
    </source>
</evidence>
<dbReference type="PANTHER" id="PTHR14052:SF0">
    <property type="entry name" value="ORIGIN RECOGNITION COMPLEX SUBUNIT 2"/>
    <property type="match status" value="1"/>
</dbReference>
<evidence type="ECO:0000313" key="9">
    <source>
        <dbReference type="Proteomes" id="UP000030108"/>
    </source>
</evidence>
<dbReference type="GO" id="GO:0006260">
    <property type="term" value="P:DNA replication"/>
    <property type="evidence" value="ECO:0007669"/>
    <property type="project" value="UniProtKB-UniRule"/>
</dbReference>
<dbReference type="GO" id="GO:0005664">
    <property type="term" value="C:nuclear origin of replication recognition complex"/>
    <property type="evidence" value="ECO:0007669"/>
    <property type="project" value="UniProtKB-UniRule"/>
</dbReference>
<reference evidence="9" key="1">
    <citation type="journal article" date="2014" name="Genome Announc.">
        <title>Draft genome sequence of the plant-pathogenic soil fungus Rhizoctonia solani anastomosis group 3 strain Rhs1AP.</title>
        <authorList>
            <person name="Cubeta M.A."/>
            <person name="Thomas E."/>
            <person name="Dean R.A."/>
            <person name="Jabaji S."/>
            <person name="Neate S.M."/>
            <person name="Tavantzis S."/>
            <person name="Toda T."/>
            <person name="Vilgalys R."/>
            <person name="Bharathan N."/>
            <person name="Fedorova-Abrams N."/>
            <person name="Pakala S.B."/>
            <person name="Pakala S.M."/>
            <person name="Zafar N."/>
            <person name="Joardar V."/>
            <person name="Losada L."/>
            <person name="Nierman W.C."/>
        </authorList>
    </citation>
    <scope>NUCLEOTIDE SEQUENCE [LARGE SCALE GENOMIC DNA]</scope>
    <source>
        <strain evidence="9">AG-3</strain>
    </source>
</reference>
<comment type="function">
    <text evidence="5">Component of the origin recognition complex (ORC) that binds origins of replication. DNA-binding is ATP-dependent. ORC is required to assemble the pre-replication complex necessary to initiate DNA replication.</text>
</comment>
<keyword evidence="4 5" id="KW-0539">Nucleus</keyword>
<dbReference type="EMBL" id="JATN01000316">
    <property type="protein sequence ID" value="EUC63208.1"/>
    <property type="molecule type" value="Genomic_DNA"/>
</dbReference>
<keyword evidence="3 5" id="KW-0235">DNA replication</keyword>
<evidence type="ECO:0000256" key="5">
    <source>
        <dbReference type="RuleBase" id="RU368084"/>
    </source>
</evidence>
<feature type="non-terminal residue" evidence="8">
    <location>
        <position position="381"/>
    </location>
</feature>
<gene>
    <name evidence="8" type="ORF">RSOL_484120</name>
</gene>
<accession>X8JJT3</accession>
<evidence type="ECO:0000256" key="2">
    <source>
        <dbReference type="ARBA" id="ARBA00007421"/>
    </source>
</evidence>
<feature type="domain" description="Origin recognition complex subunit 2 winged-helix" evidence="7">
    <location>
        <begin position="310"/>
        <end position="370"/>
    </location>
</feature>
<dbReference type="InterPro" id="IPR007220">
    <property type="entry name" value="ORC2"/>
</dbReference>
<dbReference type="OrthoDB" id="346673at2759"/>
<name>X8JJT3_9AGAM</name>
<feature type="domain" description="Origin recognition complex subunit 2 RecA-like" evidence="6">
    <location>
        <begin position="48"/>
        <end position="229"/>
    </location>
</feature>